<dbReference type="WBParaSite" id="ACAC_0000482701-mRNA-1">
    <property type="protein sequence ID" value="ACAC_0000482701-mRNA-1"/>
    <property type="gene ID" value="ACAC_0000482701"/>
</dbReference>
<dbReference type="AlphaFoldDB" id="A0A0K0D432"/>
<sequence>MTYNMNSAAAAFAYAHIPCQSSTTPSQPFTYSMTTVPTVTMFPTSGYNAGMTSRITISIPANIFRSHRVESIIANFGLKA</sequence>
<dbReference type="Proteomes" id="UP000035642">
    <property type="component" value="Unassembled WGS sequence"/>
</dbReference>
<organism evidence="1 2">
    <name type="scientific">Angiostrongylus cantonensis</name>
    <name type="common">Rat lungworm</name>
    <dbReference type="NCBI Taxonomy" id="6313"/>
    <lineage>
        <taxon>Eukaryota</taxon>
        <taxon>Metazoa</taxon>
        <taxon>Ecdysozoa</taxon>
        <taxon>Nematoda</taxon>
        <taxon>Chromadorea</taxon>
        <taxon>Rhabditida</taxon>
        <taxon>Rhabditina</taxon>
        <taxon>Rhabditomorpha</taxon>
        <taxon>Strongyloidea</taxon>
        <taxon>Metastrongylidae</taxon>
        <taxon>Angiostrongylus</taxon>
    </lineage>
</organism>
<evidence type="ECO:0000313" key="2">
    <source>
        <dbReference type="WBParaSite" id="ACAC_0000482701-mRNA-1"/>
    </source>
</evidence>
<proteinExistence type="predicted"/>
<name>A0A0K0D432_ANGCA</name>
<reference evidence="2" key="2">
    <citation type="submission" date="2017-02" db="UniProtKB">
        <authorList>
            <consortium name="WormBaseParasite"/>
        </authorList>
    </citation>
    <scope>IDENTIFICATION</scope>
</reference>
<reference evidence="1" key="1">
    <citation type="submission" date="2012-09" db="EMBL/GenBank/DDBJ databases">
        <authorList>
            <person name="Martin A.A."/>
        </authorList>
    </citation>
    <scope>NUCLEOTIDE SEQUENCE</scope>
</reference>
<evidence type="ECO:0000313" key="1">
    <source>
        <dbReference type="Proteomes" id="UP000035642"/>
    </source>
</evidence>
<protein>
    <submittedName>
        <fullName evidence="2">RRM domain-containing protein</fullName>
    </submittedName>
</protein>
<accession>A0A0K0D432</accession>
<dbReference type="STRING" id="6313.A0A0K0D432"/>
<keyword evidence="1" id="KW-1185">Reference proteome</keyword>